<dbReference type="InterPro" id="IPR051549">
    <property type="entry name" value="PEP_Utilizing_Enz"/>
</dbReference>
<proteinExistence type="predicted"/>
<dbReference type="GO" id="GO:0016301">
    <property type="term" value="F:kinase activity"/>
    <property type="evidence" value="ECO:0007669"/>
    <property type="project" value="InterPro"/>
</dbReference>
<feature type="domain" description="Pyruvate phosphate dikinase AMP/ATP-binding" evidence="2">
    <location>
        <begin position="17"/>
        <end position="202"/>
    </location>
</feature>
<dbReference type="AlphaFoldDB" id="A0A385TU35"/>
<dbReference type="EMBL" id="CP032412">
    <property type="protein sequence ID" value="AYB44675.1"/>
    <property type="molecule type" value="Genomic_DNA"/>
</dbReference>
<evidence type="ECO:0008006" key="5">
    <source>
        <dbReference type="Google" id="ProtNLM"/>
    </source>
</evidence>
<evidence type="ECO:0000259" key="2">
    <source>
        <dbReference type="Pfam" id="PF01326"/>
    </source>
</evidence>
<dbReference type="KEGG" id="plw:D5F53_15955"/>
<dbReference type="PANTHER" id="PTHR43615">
    <property type="entry name" value="PHOSPHOENOLPYRUVATE SYNTHASE-RELATED"/>
    <property type="match status" value="1"/>
</dbReference>
<gene>
    <name evidence="3" type="ORF">D5F53_15955</name>
</gene>
<dbReference type="InterPro" id="IPR008279">
    <property type="entry name" value="PEP-util_enz_mobile_dom"/>
</dbReference>
<evidence type="ECO:0000259" key="1">
    <source>
        <dbReference type="Pfam" id="PF00391"/>
    </source>
</evidence>
<sequence>MNYVIRLSDGTNFDEISLGGKAKNLSNLINIGMNVPSGFCLTSEAFLAHCETNGIKKLYEEFLSLESHNPQRIKILAIIRKTMLTSEMNPTFENAIRQAWEKIDLSPIAVRSSCVGEDSYDKSYAGIFSSYLHITTLQGLLQAIRNVWKSVFSEQAIYYRQEDSFPRMAVVIQEMIEGEYSGVLFSQNPISPELNTMVMEGSRESRAIVDGFDPDIRFELSRSEDIENEYSLISPFKSLFKTARNLEGLLGYPIDMEWAIRGDDTYILQVRPLRMEEKDSYSGNMKFCSLDDRASSEKLDLKRHGYEEFWIRFINKKYWIRKKAREIGAHHYAEFFIKFTPEQIVEANENLKAIELDSEYLVLRSPGMKFPQKYYHRNTFIDAMRQIINENPNQSEYLIQVGEFIPVEIAGFSTQLHDGSIYIEYAPGLPSGINTSEFSPSQIIVDRLGTVVHEEMKSFPEIYIFDEAEMEKVKVSNPTNQPCVLDSSLITEIINATLEYSKSLQEPRLEWYFYKNKFYIKDLSMENNPVHFSSNLGLIMSAGFAEGNILLLNETDIDFLDELGENLNVSVISRSEKEDEFTIEEHDHKNHDVINRLSEVSSVIVVATRPSTGFVPFLDNIKGFIFNQGSLLSHLGIVLREKRIPALISKEATQIYRNGEFVSFSSETGITKY</sequence>
<dbReference type="Pfam" id="PF01326">
    <property type="entry name" value="PPDK_N"/>
    <property type="match status" value="1"/>
</dbReference>
<dbReference type="Gene3D" id="3.30.1490.20">
    <property type="entry name" value="ATP-grasp fold, A domain"/>
    <property type="match status" value="1"/>
</dbReference>
<dbReference type="GO" id="GO:0005524">
    <property type="term" value="F:ATP binding"/>
    <property type="evidence" value="ECO:0007669"/>
    <property type="project" value="InterPro"/>
</dbReference>
<protein>
    <recommendedName>
        <fullName evidence="5">Phosphoenolpyruvate synthase</fullName>
    </recommendedName>
</protein>
<accession>A0A385TU35</accession>
<dbReference type="InterPro" id="IPR036637">
    <property type="entry name" value="Phosphohistidine_dom_sf"/>
</dbReference>
<dbReference type="Gene3D" id="3.30.470.20">
    <property type="entry name" value="ATP-grasp fold, B domain"/>
    <property type="match status" value="2"/>
</dbReference>
<reference evidence="3 4" key="1">
    <citation type="submission" date="2018-09" db="EMBL/GenBank/DDBJ databases">
        <title>Genome Sequence of Paenibacillus lautus Strain E7593-69, Azo Dye-Degrading Bacteria, Isolated from Commercial Tattoo Inks.</title>
        <authorList>
            <person name="Nho S.W."/>
            <person name="Kim S.-J."/>
            <person name="Kweon O."/>
            <person name="Cerniglia C.E."/>
        </authorList>
    </citation>
    <scope>NUCLEOTIDE SEQUENCE [LARGE SCALE GENOMIC DNA]</scope>
    <source>
        <strain evidence="3 4">E7593-69</strain>
    </source>
</reference>
<feature type="domain" description="PEP-utilising enzyme mobile" evidence="1">
    <location>
        <begin position="602"/>
        <end position="669"/>
    </location>
</feature>
<keyword evidence="4" id="KW-1185">Reference proteome</keyword>
<evidence type="ECO:0000313" key="3">
    <source>
        <dbReference type="EMBL" id="AYB44675.1"/>
    </source>
</evidence>
<dbReference type="Pfam" id="PF00391">
    <property type="entry name" value="PEP-utilizers"/>
    <property type="match status" value="1"/>
</dbReference>
<name>A0A385TU35_PAELA</name>
<dbReference type="Gene3D" id="3.50.30.10">
    <property type="entry name" value="Phosphohistidine domain"/>
    <property type="match status" value="1"/>
</dbReference>
<dbReference type="InterPro" id="IPR002192">
    <property type="entry name" value="PPDK_AMP/ATP-bd"/>
</dbReference>
<dbReference type="Proteomes" id="UP000266552">
    <property type="component" value="Chromosome"/>
</dbReference>
<dbReference type="RefSeq" id="WP_119848558.1">
    <property type="nucleotide sequence ID" value="NZ_CP032412.1"/>
</dbReference>
<dbReference type="PANTHER" id="PTHR43615:SF1">
    <property type="entry name" value="PPDK_N DOMAIN-CONTAINING PROTEIN"/>
    <property type="match status" value="1"/>
</dbReference>
<evidence type="ECO:0000313" key="4">
    <source>
        <dbReference type="Proteomes" id="UP000266552"/>
    </source>
</evidence>
<organism evidence="3 4">
    <name type="scientific">Paenibacillus lautus</name>
    <name type="common">Bacillus lautus</name>
    <dbReference type="NCBI Taxonomy" id="1401"/>
    <lineage>
        <taxon>Bacteria</taxon>
        <taxon>Bacillati</taxon>
        <taxon>Bacillota</taxon>
        <taxon>Bacilli</taxon>
        <taxon>Bacillales</taxon>
        <taxon>Paenibacillaceae</taxon>
        <taxon>Paenibacillus</taxon>
    </lineage>
</organism>
<dbReference type="SUPFAM" id="SSF52009">
    <property type="entry name" value="Phosphohistidine domain"/>
    <property type="match status" value="1"/>
</dbReference>
<dbReference type="SUPFAM" id="SSF56059">
    <property type="entry name" value="Glutathione synthetase ATP-binding domain-like"/>
    <property type="match status" value="1"/>
</dbReference>
<dbReference type="InterPro" id="IPR013815">
    <property type="entry name" value="ATP_grasp_subdomain_1"/>
</dbReference>